<feature type="region of interest" description="Disordered" evidence="1">
    <location>
        <begin position="1"/>
        <end position="73"/>
    </location>
</feature>
<sequence>MDGRNMAPSPGRARGRSRGRLSTTPLQTPRSSVPPSPAPTPTPSVMSEVGSLTESLGSLSLSHAESPSERYMARGAVTPDTASLAAAVRVGRGAARGRRDDFAIVPTRPTHMTDKCGNTGDPVRLLANYFRLVSLPK</sequence>
<evidence type="ECO:0000313" key="2">
    <source>
        <dbReference type="EMBL" id="KAH8021297.1"/>
    </source>
</evidence>
<protein>
    <submittedName>
        <fullName evidence="2">Uncharacterized protein</fullName>
    </submittedName>
</protein>
<comment type="caution">
    <text evidence="2">The sequence shown here is derived from an EMBL/GenBank/DDBJ whole genome shotgun (WGS) entry which is preliminary data.</text>
</comment>
<gene>
    <name evidence="2" type="ORF">HPB51_014868</name>
</gene>
<name>A0A9J6DHD3_RHIMP</name>
<evidence type="ECO:0000313" key="3">
    <source>
        <dbReference type="Proteomes" id="UP000821866"/>
    </source>
</evidence>
<dbReference type="Proteomes" id="UP000821866">
    <property type="component" value="Chromosome 7"/>
</dbReference>
<feature type="compositionally biased region" description="Pro residues" evidence="1">
    <location>
        <begin position="32"/>
        <end position="42"/>
    </location>
</feature>
<organism evidence="2 3">
    <name type="scientific">Rhipicephalus microplus</name>
    <name type="common">Cattle tick</name>
    <name type="synonym">Boophilus microplus</name>
    <dbReference type="NCBI Taxonomy" id="6941"/>
    <lineage>
        <taxon>Eukaryota</taxon>
        <taxon>Metazoa</taxon>
        <taxon>Ecdysozoa</taxon>
        <taxon>Arthropoda</taxon>
        <taxon>Chelicerata</taxon>
        <taxon>Arachnida</taxon>
        <taxon>Acari</taxon>
        <taxon>Parasitiformes</taxon>
        <taxon>Ixodida</taxon>
        <taxon>Ixodoidea</taxon>
        <taxon>Ixodidae</taxon>
        <taxon>Rhipicephalinae</taxon>
        <taxon>Rhipicephalus</taxon>
        <taxon>Boophilus</taxon>
    </lineage>
</organism>
<keyword evidence="3" id="KW-1185">Reference proteome</keyword>
<dbReference type="EMBL" id="JABSTU010000009">
    <property type="protein sequence ID" value="KAH8021297.1"/>
    <property type="molecule type" value="Genomic_DNA"/>
</dbReference>
<evidence type="ECO:0000256" key="1">
    <source>
        <dbReference type="SAM" id="MobiDB-lite"/>
    </source>
</evidence>
<reference evidence="2" key="2">
    <citation type="submission" date="2021-09" db="EMBL/GenBank/DDBJ databases">
        <authorList>
            <person name="Jia N."/>
            <person name="Wang J."/>
            <person name="Shi W."/>
            <person name="Du L."/>
            <person name="Sun Y."/>
            <person name="Zhan W."/>
            <person name="Jiang J."/>
            <person name="Wang Q."/>
            <person name="Zhang B."/>
            <person name="Ji P."/>
            <person name="Sakyi L.B."/>
            <person name="Cui X."/>
            <person name="Yuan T."/>
            <person name="Jiang B."/>
            <person name="Yang W."/>
            <person name="Lam T.T.-Y."/>
            <person name="Chang Q."/>
            <person name="Ding S."/>
            <person name="Wang X."/>
            <person name="Zhu J."/>
            <person name="Ruan X."/>
            <person name="Zhao L."/>
            <person name="Wei J."/>
            <person name="Que T."/>
            <person name="Du C."/>
            <person name="Cheng J."/>
            <person name="Dai P."/>
            <person name="Han X."/>
            <person name="Huang E."/>
            <person name="Gao Y."/>
            <person name="Liu J."/>
            <person name="Shao H."/>
            <person name="Ye R."/>
            <person name="Li L."/>
            <person name="Wei W."/>
            <person name="Wang X."/>
            <person name="Wang C."/>
            <person name="Huo Q."/>
            <person name="Li W."/>
            <person name="Guo W."/>
            <person name="Chen H."/>
            <person name="Chen S."/>
            <person name="Zhou L."/>
            <person name="Zhou L."/>
            <person name="Ni X."/>
            <person name="Tian J."/>
            <person name="Zhou Y."/>
            <person name="Sheng Y."/>
            <person name="Liu T."/>
            <person name="Pan Y."/>
            <person name="Xia L."/>
            <person name="Li J."/>
            <person name="Zhao F."/>
            <person name="Cao W."/>
        </authorList>
    </citation>
    <scope>NUCLEOTIDE SEQUENCE</scope>
    <source>
        <strain evidence="2">Rmic-2018</strain>
        <tissue evidence="2">Larvae</tissue>
    </source>
</reference>
<accession>A0A9J6DHD3</accession>
<feature type="compositionally biased region" description="Low complexity" evidence="1">
    <location>
        <begin position="43"/>
        <end position="62"/>
    </location>
</feature>
<reference evidence="2" key="1">
    <citation type="journal article" date="2020" name="Cell">
        <title>Large-Scale Comparative Analyses of Tick Genomes Elucidate Their Genetic Diversity and Vector Capacities.</title>
        <authorList>
            <consortium name="Tick Genome and Microbiome Consortium (TIGMIC)"/>
            <person name="Jia N."/>
            <person name="Wang J."/>
            <person name="Shi W."/>
            <person name="Du L."/>
            <person name="Sun Y."/>
            <person name="Zhan W."/>
            <person name="Jiang J.F."/>
            <person name="Wang Q."/>
            <person name="Zhang B."/>
            <person name="Ji P."/>
            <person name="Bell-Sakyi L."/>
            <person name="Cui X.M."/>
            <person name="Yuan T.T."/>
            <person name="Jiang B.G."/>
            <person name="Yang W.F."/>
            <person name="Lam T.T."/>
            <person name="Chang Q.C."/>
            <person name="Ding S.J."/>
            <person name="Wang X.J."/>
            <person name="Zhu J.G."/>
            <person name="Ruan X.D."/>
            <person name="Zhao L."/>
            <person name="Wei J.T."/>
            <person name="Ye R.Z."/>
            <person name="Que T.C."/>
            <person name="Du C.H."/>
            <person name="Zhou Y.H."/>
            <person name="Cheng J.X."/>
            <person name="Dai P.F."/>
            <person name="Guo W.B."/>
            <person name="Han X.H."/>
            <person name="Huang E.J."/>
            <person name="Li L.F."/>
            <person name="Wei W."/>
            <person name="Gao Y.C."/>
            <person name="Liu J.Z."/>
            <person name="Shao H.Z."/>
            <person name="Wang X."/>
            <person name="Wang C.C."/>
            <person name="Yang T.C."/>
            <person name="Huo Q.B."/>
            <person name="Li W."/>
            <person name="Chen H.Y."/>
            <person name="Chen S.E."/>
            <person name="Zhou L.G."/>
            <person name="Ni X.B."/>
            <person name="Tian J.H."/>
            <person name="Sheng Y."/>
            <person name="Liu T."/>
            <person name="Pan Y.S."/>
            <person name="Xia L.Y."/>
            <person name="Li J."/>
            <person name="Zhao F."/>
            <person name="Cao W.C."/>
        </authorList>
    </citation>
    <scope>NUCLEOTIDE SEQUENCE</scope>
    <source>
        <strain evidence="2">Rmic-2018</strain>
    </source>
</reference>
<proteinExistence type="predicted"/>
<dbReference type="AlphaFoldDB" id="A0A9J6DHD3"/>